<dbReference type="FunFam" id="1.25.70.10:FF:000010">
    <property type="entry name" value="Transcription termination factor MTEF1, chloroplastic"/>
    <property type="match status" value="1"/>
</dbReference>
<organism evidence="5 6">
    <name type="scientific">Nelumbo nucifera</name>
    <name type="common">Sacred lotus</name>
    <dbReference type="NCBI Taxonomy" id="4432"/>
    <lineage>
        <taxon>Eukaryota</taxon>
        <taxon>Viridiplantae</taxon>
        <taxon>Streptophyta</taxon>
        <taxon>Embryophyta</taxon>
        <taxon>Tracheophyta</taxon>
        <taxon>Spermatophyta</taxon>
        <taxon>Magnoliopsida</taxon>
        <taxon>Proteales</taxon>
        <taxon>Nelumbonaceae</taxon>
        <taxon>Nelumbo</taxon>
    </lineage>
</organism>
<keyword evidence="2" id="KW-0804">Transcription</keyword>
<comment type="caution">
    <text evidence="5">The sequence shown here is derived from an EMBL/GenBank/DDBJ whole genome shotgun (WGS) entry which is preliminary data.</text>
</comment>
<feature type="region of interest" description="Disordered" evidence="4">
    <location>
        <begin position="45"/>
        <end position="82"/>
    </location>
</feature>
<evidence type="ECO:0000313" key="5">
    <source>
        <dbReference type="EMBL" id="DAD48420.1"/>
    </source>
</evidence>
<dbReference type="InterPro" id="IPR038538">
    <property type="entry name" value="MTERF_sf"/>
</dbReference>
<evidence type="ECO:0000256" key="4">
    <source>
        <dbReference type="SAM" id="MobiDB-lite"/>
    </source>
</evidence>
<evidence type="ECO:0000313" key="6">
    <source>
        <dbReference type="Proteomes" id="UP000607653"/>
    </source>
</evidence>
<keyword evidence="2" id="KW-0806">Transcription termination</keyword>
<sequence length="303" mass="35271">MEETLHFCYNNGVRTLLKPYFPSSHLHFPSISRVRPLSSSILSSKTSISLPKKPSKTSKFHPLTPHPQHDLPPEPHSEPQTDPNCQFREKMLYLESIGMCPEILSSRVTEIAPVFAFLLREVNVKASNLRRVINRRPRLLACDVEKRLRPTLYFLQRIGIEEVDKHTSLLSCSVEEKFIPRIECLERIGFSYRDAISMVRRFPQMFCYSIKDNLEPKFDYFVMEMGRDLKELKEFPQYFSFSLENRIKPRHRACVEKGVCFPLHVMLKTSEKQFRDKLEVCCGSSPPLRTSPLWCTNSNLISS</sequence>
<dbReference type="AlphaFoldDB" id="A0A822ZV94"/>
<dbReference type="InterPro" id="IPR003690">
    <property type="entry name" value="MTERF"/>
</dbReference>
<evidence type="ECO:0000256" key="2">
    <source>
        <dbReference type="ARBA" id="ARBA00022472"/>
    </source>
</evidence>
<evidence type="ECO:0000256" key="1">
    <source>
        <dbReference type="ARBA" id="ARBA00007692"/>
    </source>
</evidence>
<dbReference type="Proteomes" id="UP000607653">
    <property type="component" value="Unassembled WGS sequence"/>
</dbReference>
<gene>
    <name evidence="5" type="ORF">HUJ06_018357</name>
</gene>
<keyword evidence="6" id="KW-1185">Reference proteome</keyword>
<keyword evidence="2" id="KW-0805">Transcription regulation</keyword>
<keyword evidence="3" id="KW-0809">Transit peptide</keyword>
<dbReference type="PANTHER" id="PTHR13068">
    <property type="entry name" value="CGI-12 PROTEIN-RELATED"/>
    <property type="match status" value="1"/>
</dbReference>
<accession>A0A822ZV94</accession>
<proteinExistence type="inferred from homology"/>
<dbReference type="GO" id="GO:0006353">
    <property type="term" value="P:DNA-templated transcription termination"/>
    <property type="evidence" value="ECO:0007669"/>
    <property type="project" value="UniProtKB-KW"/>
</dbReference>
<dbReference type="EMBL" id="DUZY01000008">
    <property type="protein sequence ID" value="DAD48420.1"/>
    <property type="molecule type" value="Genomic_DNA"/>
</dbReference>
<dbReference type="GO" id="GO:0003676">
    <property type="term" value="F:nucleic acid binding"/>
    <property type="evidence" value="ECO:0007669"/>
    <property type="project" value="InterPro"/>
</dbReference>
<evidence type="ECO:0000256" key="3">
    <source>
        <dbReference type="ARBA" id="ARBA00022946"/>
    </source>
</evidence>
<evidence type="ECO:0008006" key="7">
    <source>
        <dbReference type="Google" id="ProtNLM"/>
    </source>
</evidence>
<comment type="similarity">
    <text evidence="1">Belongs to the mTERF family.</text>
</comment>
<name>A0A822ZV94_NELNU</name>
<dbReference type="SMART" id="SM00733">
    <property type="entry name" value="Mterf"/>
    <property type="match status" value="5"/>
</dbReference>
<dbReference type="PANTHER" id="PTHR13068:SF46">
    <property type="entry name" value="OS03G0360600 PROTEIN"/>
    <property type="match status" value="1"/>
</dbReference>
<dbReference type="Gene3D" id="1.25.70.10">
    <property type="entry name" value="Transcription termination factor 3, mitochondrial"/>
    <property type="match status" value="1"/>
</dbReference>
<dbReference type="Pfam" id="PF02536">
    <property type="entry name" value="mTERF"/>
    <property type="match status" value="1"/>
</dbReference>
<protein>
    <recommendedName>
        <fullName evidence="7">Transcription termination factor MTEF1, chloroplastic</fullName>
    </recommendedName>
</protein>
<feature type="compositionally biased region" description="Basic and acidic residues" evidence="4">
    <location>
        <begin position="67"/>
        <end position="79"/>
    </location>
</feature>
<reference evidence="5 6" key="1">
    <citation type="journal article" date="2020" name="Mol. Biol. Evol.">
        <title>Distinct Expression and Methylation Patterns for Genes with Different Fates following a Single Whole-Genome Duplication in Flowering Plants.</title>
        <authorList>
            <person name="Shi T."/>
            <person name="Rahmani R.S."/>
            <person name="Gugger P.F."/>
            <person name="Wang M."/>
            <person name="Li H."/>
            <person name="Zhang Y."/>
            <person name="Li Z."/>
            <person name="Wang Q."/>
            <person name="Van de Peer Y."/>
            <person name="Marchal K."/>
            <person name="Chen J."/>
        </authorList>
    </citation>
    <scope>NUCLEOTIDE SEQUENCE [LARGE SCALE GENOMIC DNA]</scope>
    <source>
        <tissue evidence="5">Leaf</tissue>
    </source>
</reference>